<dbReference type="AlphaFoldDB" id="A0A6S7JTB1"/>
<feature type="non-terminal residue" evidence="1">
    <location>
        <position position="1"/>
    </location>
</feature>
<dbReference type="InterPro" id="IPR003961">
    <property type="entry name" value="FN3_dom"/>
</dbReference>
<dbReference type="InterPro" id="IPR013783">
    <property type="entry name" value="Ig-like_fold"/>
</dbReference>
<dbReference type="Proteomes" id="UP001152795">
    <property type="component" value="Unassembled WGS sequence"/>
</dbReference>
<comment type="caution">
    <text evidence="1">The sequence shown here is derived from an EMBL/GenBank/DDBJ whole genome shotgun (WGS) entry which is preliminary data.</text>
</comment>
<proteinExistence type="predicted"/>
<dbReference type="PANTHER" id="PTHR46957">
    <property type="entry name" value="CYTOKINE RECEPTOR"/>
    <property type="match status" value="1"/>
</dbReference>
<organism evidence="1 2">
    <name type="scientific">Paramuricea clavata</name>
    <name type="common">Red gorgonian</name>
    <name type="synonym">Violescent sea-whip</name>
    <dbReference type="NCBI Taxonomy" id="317549"/>
    <lineage>
        <taxon>Eukaryota</taxon>
        <taxon>Metazoa</taxon>
        <taxon>Cnidaria</taxon>
        <taxon>Anthozoa</taxon>
        <taxon>Octocorallia</taxon>
        <taxon>Malacalcyonacea</taxon>
        <taxon>Plexauridae</taxon>
        <taxon>Paramuricea</taxon>
    </lineage>
</organism>
<evidence type="ECO:0000313" key="2">
    <source>
        <dbReference type="Proteomes" id="UP001152795"/>
    </source>
</evidence>
<sequence>PSGPPMNIKTTSRSTSSLSFLWHPPQKTKQNGVIISYTACVSRSQNGPCFQKFVTSEREWLVGNLNTSTKYYVRVLASTKVGHGPYSTSKGYFTNGPFVPDKPTNIIVTNLASRKAAISWLDPKNQGRYRLSRFWIKLNKENLLILNITTGKVNEYKIDYLIPHTTYEISVSAGNYLGFGEEIITSFLTSEEAPSGPPLKIKTTSRSASSLFFIWDPPGKTKQNGIIISYTACVSHSENGPCFQTFITSKREWLVGNFNELTKYYVRVLASTKAGHGNFSENKRFFTNGRAVEKPIAATLNTLTFSLENQSATFLYFYVVALELKYNMEPSSSDNYENKELVTYAEAKHSTDPKPYIAAVVTSSGVDGNMFILGDGSNTNDPTSRKLGSTTSDYFNGPLEPGTGYRMFQRIVINEK</sequence>
<keyword evidence="2" id="KW-1185">Reference proteome</keyword>
<dbReference type="PANTHER" id="PTHR46957:SF3">
    <property type="entry name" value="CYTOKINE RECEPTOR"/>
    <property type="match status" value="1"/>
</dbReference>
<protein>
    <submittedName>
        <fullName evidence="1">Receptor-type tyrosine- phosphatase F isoform X1</fullName>
    </submittedName>
</protein>
<feature type="non-terminal residue" evidence="1">
    <location>
        <position position="416"/>
    </location>
</feature>
<evidence type="ECO:0000313" key="1">
    <source>
        <dbReference type="EMBL" id="CAB4035965.1"/>
    </source>
</evidence>
<dbReference type="SMART" id="SM00060">
    <property type="entry name" value="FN3"/>
    <property type="match status" value="3"/>
</dbReference>
<dbReference type="CDD" id="cd00063">
    <property type="entry name" value="FN3"/>
    <property type="match status" value="3"/>
</dbReference>
<dbReference type="EMBL" id="CACRXK020021563">
    <property type="protein sequence ID" value="CAB4035965.1"/>
    <property type="molecule type" value="Genomic_DNA"/>
</dbReference>
<dbReference type="GO" id="GO:0016020">
    <property type="term" value="C:membrane"/>
    <property type="evidence" value="ECO:0007669"/>
    <property type="project" value="UniProtKB-SubCell"/>
</dbReference>
<dbReference type="Gene3D" id="2.60.40.10">
    <property type="entry name" value="Immunoglobulins"/>
    <property type="match status" value="3"/>
</dbReference>
<name>A0A6S7JTB1_PARCT</name>
<dbReference type="SUPFAM" id="SSF49265">
    <property type="entry name" value="Fibronectin type III"/>
    <property type="match status" value="2"/>
</dbReference>
<reference evidence="1" key="1">
    <citation type="submission" date="2020-04" db="EMBL/GenBank/DDBJ databases">
        <authorList>
            <person name="Alioto T."/>
            <person name="Alioto T."/>
            <person name="Gomez Garrido J."/>
        </authorList>
    </citation>
    <scope>NUCLEOTIDE SEQUENCE</scope>
    <source>
        <strain evidence="1">A484AB</strain>
    </source>
</reference>
<dbReference type="Pfam" id="PF00041">
    <property type="entry name" value="fn3"/>
    <property type="match status" value="3"/>
</dbReference>
<accession>A0A6S7JTB1</accession>
<dbReference type="InterPro" id="IPR036116">
    <property type="entry name" value="FN3_sf"/>
</dbReference>
<dbReference type="PROSITE" id="PS50853">
    <property type="entry name" value="FN3"/>
    <property type="match status" value="3"/>
</dbReference>
<gene>
    <name evidence="1" type="ORF">PACLA_8A067388</name>
</gene>
<dbReference type="InterPro" id="IPR050713">
    <property type="entry name" value="RTP_Phos/Ushers"/>
</dbReference>
<keyword evidence="1" id="KW-0675">Receptor</keyword>
<dbReference type="OrthoDB" id="152385at2759"/>